<dbReference type="GO" id="GO:0003700">
    <property type="term" value="F:DNA-binding transcription factor activity"/>
    <property type="evidence" value="ECO:0007669"/>
    <property type="project" value="InterPro"/>
</dbReference>
<evidence type="ECO:0000256" key="2">
    <source>
        <dbReference type="ARBA" id="ARBA00023125"/>
    </source>
</evidence>
<keyword evidence="1" id="KW-0805">Transcription regulation</keyword>
<proteinExistence type="predicted"/>
<dbReference type="AlphaFoldDB" id="A0A368T9F6"/>
<dbReference type="SMART" id="SM00866">
    <property type="entry name" value="UTRA"/>
    <property type="match status" value="1"/>
</dbReference>
<dbReference type="Pfam" id="PF07702">
    <property type="entry name" value="UTRA"/>
    <property type="match status" value="1"/>
</dbReference>
<dbReference type="InterPro" id="IPR000524">
    <property type="entry name" value="Tscrpt_reg_HTH_GntR"/>
</dbReference>
<protein>
    <submittedName>
        <fullName evidence="6">GntR family transcriptional regulator</fullName>
    </submittedName>
</protein>
<dbReference type="CDD" id="cd07377">
    <property type="entry name" value="WHTH_GntR"/>
    <property type="match status" value="1"/>
</dbReference>
<dbReference type="Proteomes" id="UP000253318">
    <property type="component" value="Unassembled WGS sequence"/>
</dbReference>
<name>A0A368T9F6_9ACTN</name>
<accession>A0A368T9F6</accession>
<dbReference type="GO" id="GO:0045892">
    <property type="term" value="P:negative regulation of DNA-templated transcription"/>
    <property type="evidence" value="ECO:0007669"/>
    <property type="project" value="TreeGrafter"/>
</dbReference>
<dbReference type="GO" id="GO:0003677">
    <property type="term" value="F:DNA binding"/>
    <property type="evidence" value="ECO:0007669"/>
    <property type="project" value="UniProtKB-KW"/>
</dbReference>
<dbReference type="OrthoDB" id="120836at2"/>
<dbReference type="InterPro" id="IPR011663">
    <property type="entry name" value="UTRA"/>
</dbReference>
<evidence type="ECO:0000256" key="1">
    <source>
        <dbReference type="ARBA" id="ARBA00023015"/>
    </source>
</evidence>
<keyword evidence="3" id="KW-0804">Transcription</keyword>
<dbReference type="SUPFAM" id="SSF64288">
    <property type="entry name" value="Chorismate lyase-like"/>
    <property type="match status" value="1"/>
</dbReference>
<dbReference type="InterPro" id="IPR050679">
    <property type="entry name" value="Bact_HTH_transcr_reg"/>
</dbReference>
<keyword evidence="7" id="KW-1185">Reference proteome</keyword>
<dbReference type="InterPro" id="IPR036390">
    <property type="entry name" value="WH_DNA-bd_sf"/>
</dbReference>
<dbReference type="EMBL" id="QEIN01000024">
    <property type="protein sequence ID" value="RCV61172.1"/>
    <property type="molecule type" value="Genomic_DNA"/>
</dbReference>
<feature type="region of interest" description="Disordered" evidence="4">
    <location>
        <begin position="87"/>
        <end position="107"/>
    </location>
</feature>
<comment type="caution">
    <text evidence="6">The sequence shown here is derived from an EMBL/GenBank/DDBJ whole genome shotgun (WGS) entry which is preliminary data.</text>
</comment>
<evidence type="ECO:0000313" key="7">
    <source>
        <dbReference type="Proteomes" id="UP000253318"/>
    </source>
</evidence>
<organism evidence="6 7">
    <name type="scientific">Marinitenerispora sediminis</name>
    <dbReference type="NCBI Taxonomy" id="1931232"/>
    <lineage>
        <taxon>Bacteria</taxon>
        <taxon>Bacillati</taxon>
        <taxon>Actinomycetota</taxon>
        <taxon>Actinomycetes</taxon>
        <taxon>Streptosporangiales</taxon>
        <taxon>Nocardiopsidaceae</taxon>
        <taxon>Marinitenerispora</taxon>
    </lineage>
</organism>
<dbReference type="SMART" id="SM00345">
    <property type="entry name" value="HTH_GNTR"/>
    <property type="match status" value="1"/>
</dbReference>
<dbReference type="PROSITE" id="PS50949">
    <property type="entry name" value="HTH_GNTR"/>
    <property type="match status" value="1"/>
</dbReference>
<dbReference type="PRINTS" id="PR00035">
    <property type="entry name" value="HTHGNTR"/>
</dbReference>
<dbReference type="InterPro" id="IPR028978">
    <property type="entry name" value="Chorismate_lyase_/UTRA_dom_sf"/>
</dbReference>
<dbReference type="PANTHER" id="PTHR44846:SF17">
    <property type="entry name" value="GNTR-FAMILY TRANSCRIPTIONAL REGULATOR"/>
    <property type="match status" value="1"/>
</dbReference>
<evidence type="ECO:0000259" key="5">
    <source>
        <dbReference type="PROSITE" id="PS50949"/>
    </source>
</evidence>
<feature type="domain" description="HTH gntR-type" evidence="5">
    <location>
        <begin position="2"/>
        <end position="70"/>
    </location>
</feature>
<reference evidence="6 7" key="1">
    <citation type="submission" date="2018-04" db="EMBL/GenBank/DDBJ databases">
        <title>Novel actinobacteria from marine sediment.</title>
        <authorList>
            <person name="Ng Z.Y."/>
            <person name="Tan G.Y.A."/>
        </authorList>
    </citation>
    <scope>NUCLEOTIDE SEQUENCE [LARGE SCALE GENOMIC DNA]</scope>
    <source>
        <strain evidence="6 7">TPS81</strain>
    </source>
</reference>
<evidence type="ECO:0000256" key="3">
    <source>
        <dbReference type="ARBA" id="ARBA00023163"/>
    </source>
</evidence>
<dbReference type="Gene3D" id="1.10.10.10">
    <property type="entry name" value="Winged helix-like DNA-binding domain superfamily/Winged helix DNA-binding domain"/>
    <property type="match status" value="1"/>
</dbReference>
<dbReference type="RefSeq" id="WP_114397135.1">
    <property type="nucleotide sequence ID" value="NZ_QEIM01000028.1"/>
</dbReference>
<dbReference type="Gene3D" id="3.40.1410.10">
    <property type="entry name" value="Chorismate lyase-like"/>
    <property type="match status" value="1"/>
</dbReference>
<evidence type="ECO:0000313" key="6">
    <source>
        <dbReference type="EMBL" id="RCV61172.1"/>
    </source>
</evidence>
<evidence type="ECO:0000256" key="4">
    <source>
        <dbReference type="SAM" id="MobiDB-lite"/>
    </source>
</evidence>
<dbReference type="Pfam" id="PF00392">
    <property type="entry name" value="GntR"/>
    <property type="match status" value="1"/>
</dbReference>
<keyword evidence="2" id="KW-0238">DNA-binding</keyword>
<gene>
    <name evidence="6" type="ORF">DEF24_04900</name>
</gene>
<sequence length="260" mass="28808">MTSKYRAIADDLRKQIASGRYPTGTTLPGYEALTAEYGVGRGVIRSALEVLEAEGLVSVAKRRGITVRERGDRRRLRRGTQVARDPARGYVFPAASRPDEPWQVHGRPRRETLPIPARPAELLGLDLDTPVLRRRRVTSPTGEPPFQLVDTWIHPRGVEDAHQVAEAHTGPGGYLDRLEEAGHGPLSWTEYVRVRMPLREEARLLEMPEAMPVLELARVGTSAATGAPIEVTVCVIPSDRVEMVSQLRRASSAKWEETAS</sequence>
<dbReference type="InterPro" id="IPR036388">
    <property type="entry name" value="WH-like_DNA-bd_sf"/>
</dbReference>
<dbReference type="PANTHER" id="PTHR44846">
    <property type="entry name" value="MANNOSYL-D-GLYCERATE TRANSPORT/METABOLISM SYSTEM REPRESSOR MNGR-RELATED"/>
    <property type="match status" value="1"/>
</dbReference>
<dbReference type="SUPFAM" id="SSF46785">
    <property type="entry name" value="Winged helix' DNA-binding domain"/>
    <property type="match status" value="1"/>
</dbReference>